<dbReference type="Gene3D" id="1.10.3730.20">
    <property type="match status" value="2"/>
</dbReference>
<feature type="transmembrane region" description="Helical" evidence="6">
    <location>
        <begin position="151"/>
        <end position="171"/>
    </location>
</feature>
<comment type="subcellular location">
    <subcellularLocation>
        <location evidence="1">Membrane</location>
        <topology evidence="1">Multi-pass membrane protein</topology>
    </subcellularLocation>
</comment>
<evidence type="ECO:0000256" key="1">
    <source>
        <dbReference type="ARBA" id="ARBA00004141"/>
    </source>
</evidence>
<comment type="caution">
    <text evidence="8">The sequence shown here is derived from an EMBL/GenBank/DDBJ whole genome shotgun (WGS) entry which is preliminary data.</text>
</comment>
<proteinExistence type="inferred from homology"/>
<feature type="domain" description="EamA" evidence="7">
    <location>
        <begin position="42"/>
        <end position="165"/>
    </location>
</feature>
<keyword evidence="3 6" id="KW-0812">Transmembrane</keyword>
<dbReference type="PANTHER" id="PTHR32322">
    <property type="entry name" value="INNER MEMBRANE TRANSPORTER"/>
    <property type="match status" value="1"/>
</dbReference>
<accession>A0A4R3HTG4</accession>
<reference evidence="8 9" key="1">
    <citation type="submission" date="2019-03" db="EMBL/GenBank/DDBJ databases">
        <title>Genomic Encyclopedia of Type Strains, Phase IV (KMG-IV): sequencing the most valuable type-strain genomes for metagenomic binning, comparative biology and taxonomic classification.</title>
        <authorList>
            <person name="Goeker M."/>
        </authorList>
    </citation>
    <scope>NUCLEOTIDE SEQUENCE [LARGE SCALE GENOMIC DNA]</scope>
    <source>
        <strain evidence="8 9">DSM 7445</strain>
    </source>
</reference>
<organism evidence="8 9">
    <name type="scientific">Paucimonas lemoignei</name>
    <name type="common">Pseudomonas lemoignei</name>
    <dbReference type="NCBI Taxonomy" id="29443"/>
    <lineage>
        <taxon>Bacteria</taxon>
        <taxon>Pseudomonadati</taxon>
        <taxon>Pseudomonadota</taxon>
        <taxon>Betaproteobacteria</taxon>
        <taxon>Burkholderiales</taxon>
        <taxon>Burkholderiaceae</taxon>
        <taxon>Paucimonas</taxon>
    </lineage>
</organism>
<feature type="transmembrane region" description="Helical" evidence="6">
    <location>
        <begin position="56"/>
        <end position="80"/>
    </location>
</feature>
<dbReference type="PANTHER" id="PTHR32322:SF2">
    <property type="entry name" value="EAMA DOMAIN-CONTAINING PROTEIN"/>
    <property type="match status" value="1"/>
</dbReference>
<evidence type="ECO:0000256" key="5">
    <source>
        <dbReference type="ARBA" id="ARBA00023136"/>
    </source>
</evidence>
<sequence length="321" mass="34258">MRDLALISRYTSRMRETVDKAGSEGVAPSPLINFAPAAFVGLWATGFIGGKLGLPYAGPLTFLLIRFIAVLLILAPLAFFMKATWPASKTDYAHTAVAGLMLHAGYLGGVFSAIHHGMSAGVVSLIVGLQPVLTAVLAAVWLKDKVTRTQWIGLTLGFIGVALVVSGKSNLTHADSMSYALALMALCSITLGTLYQKRYCPNLNLVSGAVIQYSACAVLYLLLAPLTENMQVRWTGQFIFALGWLVVVLSIASIMLLYVLIQRGAATRVTSLFYMVPPATAVMAWLIFNETMTGWALAGMALCGAGVLLVVRQPSQGDKAK</sequence>
<name>A0A4R3HTG4_PAULE</name>
<dbReference type="RefSeq" id="WP_243656755.1">
    <property type="nucleotide sequence ID" value="NZ_SLZQ01000007.1"/>
</dbReference>
<evidence type="ECO:0000256" key="4">
    <source>
        <dbReference type="ARBA" id="ARBA00022989"/>
    </source>
</evidence>
<dbReference type="InterPro" id="IPR050638">
    <property type="entry name" value="AA-Vitamin_Transporters"/>
</dbReference>
<feature type="transmembrane region" description="Helical" evidence="6">
    <location>
        <begin position="177"/>
        <end position="195"/>
    </location>
</feature>
<dbReference type="GO" id="GO:0016020">
    <property type="term" value="C:membrane"/>
    <property type="evidence" value="ECO:0007669"/>
    <property type="project" value="UniProtKB-SubCell"/>
</dbReference>
<feature type="transmembrane region" description="Helical" evidence="6">
    <location>
        <begin position="92"/>
        <end position="114"/>
    </location>
</feature>
<dbReference type="Proteomes" id="UP000295382">
    <property type="component" value="Unassembled WGS sequence"/>
</dbReference>
<dbReference type="Pfam" id="PF00892">
    <property type="entry name" value="EamA"/>
    <property type="match status" value="2"/>
</dbReference>
<dbReference type="EMBL" id="SLZQ01000007">
    <property type="protein sequence ID" value="TCS36278.1"/>
    <property type="molecule type" value="Genomic_DNA"/>
</dbReference>
<evidence type="ECO:0000259" key="7">
    <source>
        <dbReference type="Pfam" id="PF00892"/>
    </source>
</evidence>
<keyword evidence="9" id="KW-1185">Reference proteome</keyword>
<dbReference type="SUPFAM" id="SSF103481">
    <property type="entry name" value="Multidrug resistance efflux transporter EmrE"/>
    <property type="match status" value="2"/>
</dbReference>
<evidence type="ECO:0000313" key="9">
    <source>
        <dbReference type="Proteomes" id="UP000295382"/>
    </source>
</evidence>
<gene>
    <name evidence="8" type="ORF">EDC30_10795</name>
</gene>
<evidence type="ECO:0000256" key="6">
    <source>
        <dbReference type="SAM" id="Phobius"/>
    </source>
</evidence>
<feature type="transmembrane region" description="Helical" evidence="6">
    <location>
        <begin position="120"/>
        <end position="142"/>
    </location>
</feature>
<dbReference type="InterPro" id="IPR037185">
    <property type="entry name" value="EmrE-like"/>
</dbReference>
<feature type="transmembrane region" description="Helical" evidence="6">
    <location>
        <begin position="294"/>
        <end position="311"/>
    </location>
</feature>
<evidence type="ECO:0000313" key="8">
    <source>
        <dbReference type="EMBL" id="TCS36278.1"/>
    </source>
</evidence>
<protein>
    <submittedName>
        <fullName evidence="8">Drug/metabolite transporter (DMT)-like permease</fullName>
    </submittedName>
</protein>
<keyword evidence="4 6" id="KW-1133">Transmembrane helix</keyword>
<evidence type="ECO:0000256" key="2">
    <source>
        <dbReference type="ARBA" id="ARBA00007362"/>
    </source>
</evidence>
<feature type="transmembrane region" description="Helical" evidence="6">
    <location>
        <begin position="202"/>
        <end position="226"/>
    </location>
</feature>
<dbReference type="InterPro" id="IPR000620">
    <property type="entry name" value="EamA_dom"/>
</dbReference>
<keyword evidence="5 6" id="KW-0472">Membrane</keyword>
<feature type="transmembrane region" description="Helical" evidence="6">
    <location>
        <begin position="238"/>
        <end position="260"/>
    </location>
</feature>
<feature type="transmembrane region" description="Helical" evidence="6">
    <location>
        <begin position="21"/>
        <end position="44"/>
    </location>
</feature>
<comment type="similarity">
    <text evidence="2">Belongs to the EamA transporter family.</text>
</comment>
<dbReference type="AlphaFoldDB" id="A0A4R3HTG4"/>
<evidence type="ECO:0000256" key="3">
    <source>
        <dbReference type="ARBA" id="ARBA00022692"/>
    </source>
</evidence>
<feature type="transmembrane region" description="Helical" evidence="6">
    <location>
        <begin position="272"/>
        <end position="288"/>
    </location>
</feature>
<feature type="domain" description="EamA" evidence="7">
    <location>
        <begin position="179"/>
        <end position="311"/>
    </location>
</feature>